<dbReference type="EMBL" id="OVEO01000019">
    <property type="protein sequence ID" value="SPR01899.1"/>
    <property type="molecule type" value="Genomic_DNA"/>
</dbReference>
<name>A0A3P3YPA0_PLABS</name>
<proteinExistence type="predicted"/>
<sequence length="350" mass="39246">MRSAWSATSAPEHCDANRTASANRDLSMSAMCRASRPNWSTPARTLATWSACVTIRDLRLVYGEDVAQARFQFGTVLNTVSFALPYQLRCKRRMPSRKSTIDNASPSRLDALYNNATSWVEINCGTTLKSRKNLSSSTLPVEPESRPSSNFVSRSFQIGVALARITERGRPPRGLGSAKSDDHVLHVRRKELNVSHQCFEHLHSRWVIQVGINPNCLAINVNSALFIVFLEEHEGLPELLLKTVHISPCFVVYVAKLVSRVSEQQIQYALNGRLVVVGFRINACARHAPENASFNALLDNRSGRILYALQTSMMTAIVGDRGSEWPRSLEQYRGRWVYGEDLKLFSARRP</sequence>
<evidence type="ECO:0000313" key="1">
    <source>
        <dbReference type="EMBL" id="SPR01899.1"/>
    </source>
</evidence>
<reference evidence="1 2" key="1">
    <citation type="submission" date="2018-03" db="EMBL/GenBank/DDBJ databases">
        <authorList>
            <person name="Fogelqvist J."/>
        </authorList>
    </citation>
    <scope>NUCLEOTIDE SEQUENCE [LARGE SCALE GENOMIC DNA]</scope>
</reference>
<gene>
    <name evidence="1" type="ORF">PLBR_LOCUS9114</name>
</gene>
<accession>A0A3P3YPA0</accession>
<dbReference type="Proteomes" id="UP000290189">
    <property type="component" value="Unassembled WGS sequence"/>
</dbReference>
<dbReference type="AlphaFoldDB" id="A0A3P3YPA0"/>
<protein>
    <submittedName>
        <fullName evidence="1">Uncharacterized protein</fullName>
    </submittedName>
</protein>
<organism evidence="1 2">
    <name type="scientific">Plasmodiophora brassicae</name>
    <name type="common">Clubroot disease agent</name>
    <dbReference type="NCBI Taxonomy" id="37360"/>
    <lineage>
        <taxon>Eukaryota</taxon>
        <taxon>Sar</taxon>
        <taxon>Rhizaria</taxon>
        <taxon>Endomyxa</taxon>
        <taxon>Phytomyxea</taxon>
        <taxon>Plasmodiophorida</taxon>
        <taxon>Plasmodiophoridae</taxon>
        <taxon>Plasmodiophora</taxon>
    </lineage>
</organism>
<keyword evidence="1" id="KW-0496">Mitochondrion</keyword>
<evidence type="ECO:0000313" key="2">
    <source>
        <dbReference type="Proteomes" id="UP000290189"/>
    </source>
</evidence>
<geneLocation type="mitochondrion" evidence="1"/>